<keyword evidence="1" id="KW-0813">Transport</keyword>
<evidence type="ECO:0000256" key="2">
    <source>
        <dbReference type="ARBA" id="ARBA00022741"/>
    </source>
</evidence>
<dbReference type="PANTHER" id="PTHR45772">
    <property type="entry name" value="CONSERVED COMPONENT OF ABC TRANSPORTER FOR NATURAL AMINO ACIDS-RELATED"/>
    <property type="match status" value="1"/>
</dbReference>
<dbReference type="GO" id="GO:0016887">
    <property type="term" value="F:ATP hydrolysis activity"/>
    <property type="evidence" value="ECO:0007669"/>
    <property type="project" value="InterPro"/>
</dbReference>
<dbReference type="EMBL" id="JACHBI010000013">
    <property type="protein sequence ID" value="MBB5576599.1"/>
    <property type="molecule type" value="Genomic_DNA"/>
</dbReference>
<dbReference type="InterPro" id="IPR003439">
    <property type="entry name" value="ABC_transporter-like_ATP-bd"/>
</dbReference>
<dbReference type="GO" id="GO:0005524">
    <property type="term" value="F:ATP binding"/>
    <property type="evidence" value="ECO:0007669"/>
    <property type="project" value="UniProtKB-KW"/>
</dbReference>
<evidence type="ECO:0000256" key="3">
    <source>
        <dbReference type="ARBA" id="ARBA00022840"/>
    </source>
</evidence>
<dbReference type="GO" id="GO:0005886">
    <property type="term" value="C:plasma membrane"/>
    <property type="evidence" value="ECO:0007669"/>
    <property type="project" value="TreeGrafter"/>
</dbReference>
<dbReference type="SUPFAM" id="SSF52540">
    <property type="entry name" value="P-loop containing nucleoside triphosphate hydrolases"/>
    <property type="match status" value="1"/>
</dbReference>
<dbReference type="InterPro" id="IPR027417">
    <property type="entry name" value="P-loop_NTPase"/>
</dbReference>
<evidence type="ECO:0000259" key="5">
    <source>
        <dbReference type="Pfam" id="PF00005"/>
    </source>
</evidence>
<organism evidence="6 7">
    <name type="scientific">Rhizobium paranaense</name>
    <dbReference type="NCBI Taxonomy" id="1650438"/>
    <lineage>
        <taxon>Bacteria</taxon>
        <taxon>Pseudomonadati</taxon>
        <taxon>Pseudomonadota</taxon>
        <taxon>Alphaproteobacteria</taxon>
        <taxon>Hyphomicrobiales</taxon>
        <taxon>Rhizobiaceae</taxon>
        <taxon>Rhizobium/Agrobacterium group</taxon>
        <taxon>Rhizobium</taxon>
    </lineage>
</organism>
<comment type="caution">
    <text evidence="6">The sequence shown here is derived from an EMBL/GenBank/DDBJ whole genome shotgun (WGS) entry which is preliminary data.</text>
</comment>
<reference evidence="6 7" key="1">
    <citation type="submission" date="2020-08" db="EMBL/GenBank/DDBJ databases">
        <title>Genomic Encyclopedia of Type Strains, Phase IV (KMG-V): Genome sequencing to study the core and pangenomes of soil and plant-associated prokaryotes.</title>
        <authorList>
            <person name="Whitman W."/>
        </authorList>
    </citation>
    <scope>NUCLEOTIDE SEQUENCE [LARGE SCALE GENOMIC DNA]</scope>
    <source>
        <strain evidence="6 7">SEMIA 4064</strain>
    </source>
</reference>
<feature type="domain" description="ABC transporter" evidence="5">
    <location>
        <begin position="55"/>
        <end position="122"/>
    </location>
</feature>
<keyword evidence="2" id="KW-0547">Nucleotide-binding</keyword>
<dbReference type="InterPro" id="IPR051120">
    <property type="entry name" value="ABC_AA/LPS_Transport"/>
</dbReference>
<evidence type="ECO:0000256" key="1">
    <source>
        <dbReference type="ARBA" id="ARBA00022448"/>
    </source>
</evidence>
<keyword evidence="3" id="KW-0067">ATP-binding</keyword>
<name>A0A7W8XVZ2_9HYPH</name>
<evidence type="ECO:0000256" key="4">
    <source>
        <dbReference type="SAM" id="Phobius"/>
    </source>
</evidence>
<keyword evidence="4" id="KW-0472">Membrane</keyword>
<keyword evidence="4" id="KW-0812">Transmembrane</keyword>
<proteinExistence type="predicted"/>
<evidence type="ECO:0000313" key="6">
    <source>
        <dbReference type="EMBL" id="MBB5576599.1"/>
    </source>
</evidence>
<dbReference type="AlphaFoldDB" id="A0A7W8XVZ2"/>
<keyword evidence="4" id="KW-1133">Transmembrane helix</keyword>
<sequence length="249" mass="26413">MTYALGGYDASPPLPELQGRHLGTAQAGPVADTVSADGLLALDDVSLSFGGVAALANIDLSVRRGEIRAIIGPNGAGKSSRVNVISGVYRRDRGHIQIGGKRYGNVPTEKLARLGIAARFSRKDLNHGFHHRRSWPLPHISALACTSSPPCRGLFRRPVGGSSYLFEAILLPFLALSLAGVGLNILTGYAGQVSSGSAAFMAVGAFGSYRFCGANGRCEKIPQYVWRICRFGGLEQFPFADWPPPPAHA</sequence>
<protein>
    <recommendedName>
        <fullName evidence="5">ABC transporter domain-containing protein</fullName>
    </recommendedName>
</protein>
<accession>A0A7W8XVZ2</accession>
<dbReference type="Gene3D" id="3.40.50.300">
    <property type="entry name" value="P-loop containing nucleotide triphosphate hydrolases"/>
    <property type="match status" value="1"/>
</dbReference>
<dbReference type="Pfam" id="PF00005">
    <property type="entry name" value="ABC_tran"/>
    <property type="match status" value="1"/>
</dbReference>
<gene>
    <name evidence="6" type="ORF">GGD50_005244</name>
</gene>
<evidence type="ECO:0000313" key="7">
    <source>
        <dbReference type="Proteomes" id="UP000549882"/>
    </source>
</evidence>
<feature type="transmembrane region" description="Helical" evidence="4">
    <location>
        <begin position="164"/>
        <end position="187"/>
    </location>
</feature>
<keyword evidence="7" id="KW-1185">Reference proteome</keyword>
<dbReference type="Proteomes" id="UP000549882">
    <property type="component" value="Unassembled WGS sequence"/>
</dbReference>